<organism evidence="2 3">
    <name type="scientific">Legionella septentrionalis</name>
    <dbReference type="NCBI Taxonomy" id="2498109"/>
    <lineage>
        <taxon>Bacteria</taxon>
        <taxon>Pseudomonadati</taxon>
        <taxon>Pseudomonadota</taxon>
        <taxon>Gammaproteobacteria</taxon>
        <taxon>Legionellales</taxon>
        <taxon>Legionellaceae</taxon>
        <taxon>Legionella</taxon>
    </lineage>
</organism>
<dbReference type="EMBL" id="RZGR01000016">
    <property type="protein sequence ID" value="RUQ85409.1"/>
    <property type="molecule type" value="Genomic_DNA"/>
</dbReference>
<evidence type="ECO:0000256" key="1">
    <source>
        <dbReference type="SAM" id="Phobius"/>
    </source>
</evidence>
<proteinExistence type="predicted"/>
<keyword evidence="1" id="KW-0472">Membrane</keyword>
<reference evidence="2 3" key="1">
    <citation type="submission" date="2018-12" db="EMBL/GenBank/DDBJ databases">
        <title>Legionella sp,whole genome shotgun sequence.</title>
        <authorList>
            <person name="Wu H."/>
        </authorList>
    </citation>
    <scope>NUCLEOTIDE SEQUENCE [LARGE SCALE GENOMIC DNA]</scope>
    <source>
        <strain evidence="3">km714</strain>
    </source>
</reference>
<keyword evidence="1" id="KW-1133">Transmembrane helix</keyword>
<name>A0A3S0XG69_9GAMM</name>
<feature type="transmembrane region" description="Helical" evidence="1">
    <location>
        <begin position="56"/>
        <end position="81"/>
    </location>
</feature>
<dbReference type="AlphaFoldDB" id="A0A3S0XG69"/>
<keyword evidence="1" id="KW-0812">Transmembrane</keyword>
<keyword evidence="3" id="KW-1185">Reference proteome</keyword>
<accession>A0A3S0XG69</accession>
<feature type="transmembrane region" description="Helical" evidence="1">
    <location>
        <begin position="121"/>
        <end position="148"/>
    </location>
</feature>
<protein>
    <submittedName>
        <fullName evidence="2">Uncharacterized protein</fullName>
    </submittedName>
</protein>
<evidence type="ECO:0000313" key="2">
    <source>
        <dbReference type="EMBL" id="RUQ85409.1"/>
    </source>
</evidence>
<dbReference type="RefSeq" id="WP_127111276.1">
    <property type="nucleotide sequence ID" value="NZ_RZGR01000016.1"/>
</dbReference>
<comment type="caution">
    <text evidence="2">The sequence shown here is derived from an EMBL/GenBank/DDBJ whole genome shotgun (WGS) entry which is preliminary data.</text>
</comment>
<dbReference type="Proteomes" id="UP000288012">
    <property type="component" value="Unassembled WGS sequence"/>
</dbReference>
<evidence type="ECO:0000313" key="3">
    <source>
        <dbReference type="Proteomes" id="UP000288012"/>
    </source>
</evidence>
<gene>
    <name evidence="2" type="ORF">EKM59_06510</name>
</gene>
<sequence length="178" mass="19190">MPRSFIPTLNDVLNSEGLEFTDKVRLGIKQTFFQPLRRDNPRDFVHTLCLPITAPLFMTAATALAALLAPTLLAASAALYVTHKFLEARDTNNNPDQEHAPDSGSDVLFYSKIAAEYTLKAAGVCFALTPFLLLGAILSVPLGLGAIVTRAIATLVSPPAYDGAENEPQYPRDACTNN</sequence>